<name>A0AAN6Q840_9PEZI</name>
<proteinExistence type="predicted"/>
<reference evidence="1" key="2">
    <citation type="submission" date="2023-05" db="EMBL/GenBank/DDBJ databases">
        <authorList>
            <consortium name="Lawrence Berkeley National Laboratory"/>
            <person name="Steindorff A."/>
            <person name="Hensen N."/>
            <person name="Bonometti L."/>
            <person name="Westerberg I."/>
            <person name="Brannstrom I.O."/>
            <person name="Guillou S."/>
            <person name="Cros-Aarteil S."/>
            <person name="Calhoun S."/>
            <person name="Haridas S."/>
            <person name="Kuo A."/>
            <person name="Mondo S."/>
            <person name="Pangilinan J."/>
            <person name="Riley R."/>
            <person name="Labutti K."/>
            <person name="Andreopoulos B."/>
            <person name="Lipzen A."/>
            <person name="Chen C."/>
            <person name="Yanf M."/>
            <person name="Daum C."/>
            <person name="Ng V."/>
            <person name="Clum A."/>
            <person name="Ohm R."/>
            <person name="Martin F."/>
            <person name="Silar P."/>
            <person name="Natvig D."/>
            <person name="Lalanne C."/>
            <person name="Gautier V."/>
            <person name="Ament-Velasquez S.L."/>
            <person name="Kruys A."/>
            <person name="Hutchinson M.I."/>
            <person name="Powell A.J."/>
            <person name="Barry K."/>
            <person name="Miller A.N."/>
            <person name="Grigoriev I.V."/>
            <person name="Debuchy R."/>
            <person name="Gladieux P."/>
            <person name="Thoren M.H."/>
            <person name="Johannesson H."/>
        </authorList>
    </citation>
    <scope>NUCLEOTIDE SEQUENCE</scope>
    <source>
        <strain evidence="1">CBS 757.83</strain>
    </source>
</reference>
<evidence type="ECO:0000313" key="1">
    <source>
        <dbReference type="EMBL" id="KAK4104676.1"/>
    </source>
</evidence>
<keyword evidence="2" id="KW-1185">Reference proteome</keyword>
<reference evidence="1" key="1">
    <citation type="journal article" date="2023" name="Mol. Phylogenet. Evol.">
        <title>Genome-scale phylogeny and comparative genomics of the fungal order Sordariales.</title>
        <authorList>
            <person name="Hensen N."/>
            <person name="Bonometti L."/>
            <person name="Westerberg I."/>
            <person name="Brannstrom I.O."/>
            <person name="Guillou S."/>
            <person name="Cros-Aarteil S."/>
            <person name="Calhoun S."/>
            <person name="Haridas S."/>
            <person name="Kuo A."/>
            <person name="Mondo S."/>
            <person name="Pangilinan J."/>
            <person name="Riley R."/>
            <person name="LaButti K."/>
            <person name="Andreopoulos B."/>
            <person name="Lipzen A."/>
            <person name="Chen C."/>
            <person name="Yan M."/>
            <person name="Daum C."/>
            <person name="Ng V."/>
            <person name="Clum A."/>
            <person name="Steindorff A."/>
            <person name="Ohm R.A."/>
            <person name="Martin F."/>
            <person name="Silar P."/>
            <person name="Natvig D.O."/>
            <person name="Lalanne C."/>
            <person name="Gautier V."/>
            <person name="Ament-Velasquez S.L."/>
            <person name="Kruys A."/>
            <person name="Hutchinson M.I."/>
            <person name="Powell A.J."/>
            <person name="Barry K."/>
            <person name="Miller A.N."/>
            <person name="Grigoriev I.V."/>
            <person name="Debuchy R."/>
            <person name="Gladieux P."/>
            <person name="Hiltunen Thoren M."/>
            <person name="Johannesson H."/>
        </authorList>
    </citation>
    <scope>NUCLEOTIDE SEQUENCE</scope>
    <source>
        <strain evidence="1">CBS 757.83</strain>
    </source>
</reference>
<organism evidence="1 2">
    <name type="scientific">Parathielavia hyrcaniae</name>
    <dbReference type="NCBI Taxonomy" id="113614"/>
    <lineage>
        <taxon>Eukaryota</taxon>
        <taxon>Fungi</taxon>
        <taxon>Dikarya</taxon>
        <taxon>Ascomycota</taxon>
        <taxon>Pezizomycotina</taxon>
        <taxon>Sordariomycetes</taxon>
        <taxon>Sordariomycetidae</taxon>
        <taxon>Sordariales</taxon>
        <taxon>Chaetomiaceae</taxon>
        <taxon>Parathielavia</taxon>
    </lineage>
</organism>
<gene>
    <name evidence="1" type="ORF">N658DRAFT_186050</name>
</gene>
<evidence type="ECO:0000313" key="2">
    <source>
        <dbReference type="Proteomes" id="UP001305647"/>
    </source>
</evidence>
<comment type="caution">
    <text evidence="1">The sequence shown here is derived from an EMBL/GenBank/DDBJ whole genome shotgun (WGS) entry which is preliminary data.</text>
</comment>
<dbReference type="EMBL" id="MU863626">
    <property type="protein sequence ID" value="KAK4104676.1"/>
    <property type="molecule type" value="Genomic_DNA"/>
</dbReference>
<sequence length="146" mass="16451">MPSMPLYYVHPSCCLYILSSSTYGTAWYEAQLMGKFLAFISERHLTVTTTTPSEPTIFLLPRPFFRDWHLPTYLPAFSFRFRILGSYSTAAESTGRRVCLQQVRGVCCLSCTTDRLIFSLESLWVGGERMAGLPACLPTWCGNGRA</sequence>
<accession>A0AAN6Q840</accession>
<dbReference type="AlphaFoldDB" id="A0AAN6Q840"/>
<protein>
    <submittedName>
        <fullName evidence="1">Uncharacterized protein</fullName>
    </submittedName>
</protein>
<dbReference type="Proteomes" id="UP001305647">
    <property type="component" value="Unassembled WGS sequence"/>
</dbReference>